<keyword evidence="5" id="KW-1185">Reference proteome</keyword>
<dbReference type="InterPro" id="IPR020845">
    <property type="entry name" value="AMP-binding_CS"/>
</dbReference>
<evidence type="ECO:0000313" key="4">
    <source>
        <dbReference type="EMBL" id="WMS87584.1"/>
    </source>
</evidence>
<evidence type="ECO:0000256" key="2">
    <source>
        <dbReference type="ARBA" id="ARBA00022840"/>
    </source>
</evidence>
<name>A0AA51RU95_9GAMM</name>
<dbReference type="PROSITE" id="PS00455">
    <property type="entry name" value="AMP_BINDING"/>
    <property type="match status" value="1"/>
</dbReference>
<keyword evidence="2" id="KW-0067">ATP-binding</keyword>
<dbReference type="GO" id="GO:0004467">
    <property type="term" value="F:long-chain fatty acid-CoA ligase activity"/>
    <property type="evidence" value="ECO:0007669"/>
    <property type="project" value="TreeGrafter"/>
</dbReference>
<dbReference type="Proteomes" id="UP001239782">
    <property type="component" value="Chromosome"/>
</dbReference>
<dbReference type="Pfam" id="PF00501">
    <property type="entry name" value="AMP-binding"/>
    <property type="match status" value="1"/>
</dbReference>
<sequence length="572" mass="64390">MTHNVDSSNSTSDAGHFKSPSFSSPITRFKQWVEDTPERVFLRQPQGNQWQEYSFQTVWDKAECLAQYLKRLPPRSHVAIYSLNCAEWFIVDLAILMAGHVSVPIYPTAGRSTIDFILQHGDIKLAFVGKLFDWEDKKVCFASYETLSFFNEKPHLKFWEEEIKRLTPLEQTYQAQANELATIVYTSGTTGSPKGVMLSYRAISSALLTVEQVFEINQQDRLFSYLPLAHVAERMIVEMAAVYFGAQVSFVESLDRFTNNLNSVKPTVFFGVPRIWVKLKQGVENKLGGAKLCRLLFSLPGVGNWLKKKIINGLGLADVKIALSAAASLPKGVIDWFEGLEVEICEAYGLSETAGFSHINLPGHRKAGTVGRPFPGAECMLAENGEVLLRNGSLMDGYYKLQELSSAVIQDGWFRTGDLGEIDSEGYLSITGRVKEIFKTLKGKYISPVPIENQLLPKLDVEHLCVTGANLPHPILIVSWLQPWTPENKSKMSKQIEAVLSQVNANLEKHERINLVLMVNEDWTTDNGMMTPTLKIRRQAIDKHYADIVEKYPSSKIMKVQWCERAKTDNAE</sequence>
<proteinExistence type="predicted"/>
<dbReference type="InterPro" id="IPR042099">
    <property type="entry name" value="ANL_N_sf"/>
</dbReference>
<accession>A0AA51RU95</accession>
<dbReference type="GO" id="GO:0016020">
    <property type="term" value="C:membrane"/>
    <property type="evidence" value="ECO:0007669"/>
    <property type="project" value="TreeGrafter"/>
</dbReference>
<protein>
    <submittedName>
        <fullName evidence="4">AMP-binding protein</fullName>
    </submittedName>
</protein>
<dbReference type="AlphaFoldDB" id="A0AA51RU95"/>
<dbReference type="InterPro" id="IPR000873">
    <property type="entry name" value="AMP-dep_synth/lig_dom"/>
</dbReference>
<keyword evidence="1" id="KW-0547">Nucleotide-binding</keyword>
<dbReference type="GO" id="GO:0005524">
    <property type="term" value="F:ATP binding"/>
    <property type="evidence" value="ECO:0007669"/>
    <property type="project" value="UniProtKB-KW"/>
</dbReference>
<evidence type="ECO:0000256" key="1">
    <source>
        <dbReference type="ARBA" id="ARBA00022741"/>
    </source>
</evidence>
<dbReference type="Gene3D" id="3.40.50.12780">
    <property type="entry name" value="N-terminal domain of ligase-like"/>
    <property type="match status" value="1"/>
</dbReference>
<feature type="domain" description="AMP-dependent synthetase/ligase" evidence="3">
    <location>
        <begin position="29"/>
        <end position="399"/>
    </location>
</feature>
<dbReference type="PANTHER" id="PTHR43272:SF33">
    <property type="entry name" value="AMP-BINDING DOMAIN-CONTAINING PROTEIN-RELATED"/>
    <property type="match status" value="1"/>
</dbReference>
<dbReference type="KEGG" id="plei:Q9312_01345"/>
<gene>
    <name evidence="4" type="ORF">Q9312_01345</name>
</gene>
<organism evidence="4 5">
    <name type="scientific">Pleionea litopenaei</name>
    <dbReference type="NCBI Taxonomy" id="3070815"/>
    <lineage>
        <taxon>Bacteria</taxon>
        <taxon>Pseudomonadati</taxon>
        <taxon>Pseudomonadota</taxon>
        <taxon>Gammaproteobacteria</taxon>
        <taxon>Oceanospirillales</taxon>
        <taxon>Pleioneaceae</taxon>
        <taxon>Pleionea</taxon>
    </lineage>
</organism>
<evidence type="ECO:0000313" key="5">
    <source>
        <dbReference type="Proteomes" id="UP001239782"/>
    </source>
</evidence>
<dbReference type="RefSeq" id="WP_309202725.1">
    <property type="nucleotide sequence ID" value="NZ_CP133548.1"/>
</dbReference>
<reference evidence="4 5" key="1">
    <citation type="submission" date="2023-08" db="EMBL/GenBank/DDBJ databases">
        <title>Pleionea litopenaei sp. nov., isolated from stomach of juvenile Litopenaeus vannamei.</title>
        <authorList>
            <person name="Rho A.M."/>
            <person name="Hwang C.Y."/>
        </authorList>
    </citation>
    <scope>NUCLEOTIDE SEQUENCE [LARGE SCALE GENOMIC DNA]</scope>
    <source>
        <strain evidence="4 5">HL-JVS1</strain>
    </source>
</reference>
<dbReference type="SUPFAM" id="SSF56801">
    <property type="entry name" value="Acetyl-CoA synthetase-like"/>
    <property type="match status" value="1"/>
</dbReference>
<dbReference type="EMBL" id="CP133548">
    <property type="protein sequence ID" value="WMS87584.1"/>
    <property type="molecule type" value="Genomic_DNA"/>
</dbReference>
<dbReference type="PANTHER" id="PTHR43272">
    <property type="entry name" value="LONG-CHAIN-FATTY-ACID--COA LIGASE"/>
    <property type="match status" value="1"/>
</dbReference>
<evidence type="ECO:0000259" key="3">
    <source>
        <dbReference type="Pfam" id="PF00501"/>
    </source>
</evidence>
<dbReference type="Pfam" id="PF23562">
    <property type="entry name" value="AMP-binding_C_3"/>
    <property type="match status" value="1"/>
</dbReference>